<evidence type="ECO:0000256" key="1">
    <source>
        <dbReference type="SAM" id="MobiDB-lite"/>
    </source>
</evidence>
<dbReference type="AlphaFoldDB" id="I3SHQ1"/>
<dbReference type="OMA" id="THAREWR"/>
<proteinExistence type="evidence at transcript level"/>
<reference evidence="3" key="1">
    <citation type="submission" date="2012-05" db="EMBL/GenBank/DDBJ databases">
        <authorList>
            <person name="Krishnakumar V."/>
            <person name="Cheung F."/>
            <person name="Xiao Y."/>
            <person name="Chan A."/>
            <person name="Moskal W.A."/>
            <person name="Town C.D."/>
        </authorList>
    </citation>
    <scope>NUCLEOTIDE SEQUENCE</scope>
</reference>
<protein>
    <submittedName>
        <fullName evidence="3">Uncharacterized protein</fullName>
    </submittedName>
</protein>
<name>I3SHQ1_LOTJA</name>
<sequence>MWFAFASGRIRVLLCLSLLLLLLCCNHVDSIRIFPGNAVANVKFTRANGMQHNNTKEKEDLFNKYFTGPRSSDLTNTTQKGFGETKRVIPSCPDPLHN</sequence>
<keyword evidence="2" id="KW-0732">Signal</keyword>
<dbReference type="InterPro" id="IPR040274">
    <property type="entry name" value="CLE27/CLE43"/>
</dbReference>
<organism evidence="3">
    <name type="scientific">Lotus japonicus</name>
    <name type="common">Lotus corniculatus var. japonicus</name>
    <dbReference type="NCBI Taxonomy" id="34305"/>
    <lineage>
        <taxon>Eukaryota</taxon>
        <taxon>Viridiplantae</taxon>
        <taxon>Streptophyta</taxon>
        <taxon>Embryophyta</taxon>
        <taxon>Tracheophyta</taxon>
        <taxon>Spermatophyta</taxon>
        <taxon>Magnoliopsida</taxon>
        <taxon>eudicotyledons</taxon>
        <taxon>Gunneridae</taxon>
        <taxon>Pentapetalae</taxon>
        <taxon>rosids</taxon>
        <taxon>fabids</taxon>
        <taxon>Fabales</taxon>
        <taxon>Fabaceae</taxon>
        <taxon>Papilionoideae</taxon>
        <taxon>50 kb inversion clade</taxon>
        <taxon>NPAAA clade</taxon>
        <taxon>Hologalegina</taxon>
        <taxon>robinioid clade</taxon>
        <taxon>Loteae</taxon>
        <taxon>Lotus</taxon>
    </lineage>
</organism>
<evidence type="ECO:0000313" key="3">
    <source>
        <dbReference type="EMBL" id="AFK39793.1"/>
    </source>
</evidence>
<feature type="chain" id="PRO_5003678803" evidence="2">
    <location>
        <begin position="31"/>
        <end position="98"/>
    </location>
</feature>
<evidence type="ECO:0000256" key="2">
    <source>
        <dbReference type="SAM" id="SignalP"/>
    </source>
</evidence>
<dbReference type="PANTHER" id="PTHR37184">
    <property type="entry name" value="CLAVATA3/ESR (CLE)-RELATED PROTEIN 27"/>
    <property type="match status" value="1"/>
</dbReference>
<dbReference type="PANTHER" id="PTHR37184:SF2">
    <property type="entry name" value="CLAVATA3_ESR (CLE)-RELATED PROTEIN 43"/>
    <property type="match status" value="1"/>
</dbReference>
<accession>I3SHQ1</accession>
<feature type="signal peptide" evidence="2">
    <location>
        <begin position="1"/>
        <end position="30"/>
    </location>
</feature>
<feature type="region of interest" description="Disordered" evidence="1">
    <location>
        <begin position="72"/>
        <end position="98"/>
    </location>
</feature>
<dbReference type="EMBL" id="BT139998">
    <property type="protein sequence ID" value="AFK39793.1"/>
    <property type="molecule type" value="mRNA"/>
</dbReference>